<dbReference type="InterPro" id="IPR050415">
    <property type="entry name" value="MRET"/>
</dbReference>
<accession>A0A3D4V4J4</accession>
<evidence type="ECO:0000313" key="12">
    <source>
        <dbReference type="Proteomes" id="UP000264071"/>
    </source>
</evidence>
<evidence type="ECO:0000259" key="10">
    <source>
        <dbReference type="PROSITE" id="PS51384"/>
    </source>
</evidence>
<dbReference type="CDD" id="cd00207">
    <property type="entry name" value="fer2"/>
    <property type="match status" value="1"/>
</dbReference>
<dbReference type="PROSITE" id="PS51085">
    <property type="entry name" value="2FE2S_FER_2"/>
    <property type="match status" value="1"/>
</dbReference>
<dbReference type="GO" id="GO:0050660">
    <property type="term" value="F:flavin adenine dinucleotide binding"/>
    <property type="evidence" value="ECO:0007669"/>
    <property type="project" value="TreeGrafter"/>
</dbReference>
<gene>
    <name evidence="11" type="primary">paaK</name>
    <name evidence="11" type="ORF">DGD08_00780</name>
</gene>
<reference evidence="11 12" key="1">
    <citation type="journal article" date="2018" name="Nat. Biotechnol.">
        <title>A standardized bacterial taxonomy based on genome phylogeny substantially revises the tree of life.</title>
        <authorList>
            <person name="Parks D.H."/>
            <person name="Chuvochina M."/>
            <person name="Waite D.W."/>
            <person name="Rinke C."/>
            <person name="Skarshewski A."/>
            <person name="Chaumeil P.A."/>
            <person name="Hugenholtz P."/>
        </authorList>
    </citation>
    <scope>NUCLEOTIDE SEQUENCE [LARGE SCALE GENOMIC DNA]</scope>
    <source>
        <strain evidence="11">UBA8844</strain>
    </source>
</reference>
<dbReference type="Pfam" id="PF00970">
    <property type="entry name" value="FAD_binding_6"/>
    <property type="match status" value="1"/>
</dbReference>
<dbReference type="InterPro" id="IPR001433">
    <property type="entry name" value="OxRdtase_FAD/NAD-bd"/>
</dbReference>
<dbReference type="InterPro" id="IPR017927">
    <property type="entry name" value="FAD-bd_FR_type"/>
</dbReference>
<dbReference type="Gene3D" id="3.40.50.80">
    <property type="entry name" value="Nucleotide-binding domain of ferredoxin-NADP reductase (FNR) module"/>
    <property type="match status" value="1"/>
</dbReference>
<dbReference type="CDD" id="cd06214">
    <property type="entry name" value="PA_degradation_oxidoreductase_like"/>
    <property type="match status" value="1"/>
</dbReference>
<evidence type="ECO:0000256" key="6">
    <source>
        <dbReference type="ARBA" id="ARBA00023002"/>
    </source>
</evidence>
<sequence length="359" mass="40034">MRDFHRLQVRDVQHDTRESVVVSLDVPEEMREAFQFQPGQYLTFRQTLDGEECRRSYSICSALQDGALRVSVKRVPQGLFSTWANQTLEAGVELDVMRPTGRFTVAIDPTASHHYLGIASGSGITPVLSILKSVLLGEPNSHFTLIYGNRATGSIMFREELHDLKDRFPERFSIVHLLTRETQDIDLFNGRIDGEKLEQLFGSWVNIKRIDGAFVCGPESMTVSTVAALKNAGLTSEQIKFELFTTDDSTPRRARSAEAIAANAADAHCETTITLDGRQQTFDMPRAGETVLEAGRRAGADLPYSCKAGVCSTCRAKVIEGEVEMDRCYGLEDYEVARGYILTCQSYPLTDRLVVDFDQ</sequence>
<evidence type="ECO:0000256" key="4">
    <source>
        <dbReference type="ARBA" id="ARBA00022723"/>
    </source>
</evidence>
<dbReference type="OMA" id="MQVHHIH"/>
<dbReference type="InterPro" id="IPR012675">
    <property type="entry name" value="Beta-grasp_dom_sf"/>
</dbReference>
<keyword evidence="7" id="KW-0408">Iron</keyword>
<dbReference type="SUPFAM" id="SSF52343">
    <property type="entry name" value="Ferredoxin reductase-like, C-terminal NADP-linked domain"/>
    <property type="match status" value="1"/>
</dbReference>
<dbReference type="GO" id="GO:0046872">
    <property type="term" value="F:metal ion binding"/>
    <property type="evidence" value="ECO:0007669"/>
    <property type="project" value="UniProtKB-KW"/>
</dbReference>
<dbReference type="EMBL" id="DPIY01000001">
    <property type="protein sequence ID" value="HCT55724.1"/>
    <property type="molecule type" value="Genomic_DNA"/>
</dbReference>
<evidence type="ECO:0000256" key="1">
    <source>
        <dbReference type="ARBA" id="ARBA00001974"/>
    </source>
</evidence>
<dbReference type="NCBIfam" id="TIGR02160">
    <property type="entry name" value="PA_CoA_Oxy5"/>
    <property type="match status" value="1"/>
</dbReference>
<proteinExistence type="predicted"/>
<dbReference type="AlphaFoldDB" id="A0A3D4V4J4"/>
<dbReference type="GO" id="GO:0051537">
    <property type="term" value="F:2 iron, 2 sulfur cluster binding"/>
    <property type="evidence" value="ECO:0007669"/>
    <property type="project" value="UniProtKB-KW"/>
</dbReference>
<comment type="caution">
    <text evidence="11">The sequence shown here is derived from an EMBL/GenBank/DDBJ whole genome shotgun (WGS) entry which is preliminary data.</text>
</comment>
<comment type="cofactor">
    <cofactor evidence="1">
        <name>FAD</name>
        <dbReference type="ChEBI" id="CHEBI:57692"/>
    </cofactor>
</comment>
<organism evidence="11 12">
    <name type="scientific">Gemmatimonas aurantiaca</name>
    <dbReference type="NCBI Taxonomy" id="173480"/>
    <lineage>
        <taxon>Bacteria</taxon>
        <taxon>Pseudomonadati</taxon>
        <taxon>Gemmatimonadota</taxon>
        <taxon>Gemmatimonadia</taxon>
        <taxon>Gemmatimonadales</taxon>
        <taxon>Gemmatimonadaceae</taxon>
        <taxon>Gemmatimonas</taxon>
    </lineage>
</organism>
<dbReference type="Gene3D" id="3.10.20.30">
    <property type="match status" value="1"/>
</dbReference>
<dbReference type="PRINTS" id="PR00406">
    <property type="entry name" value="CYTB5RDTASE"/>
</dbReference>
<dbReference type="Pfam" id="PF00175">
    <property type="entry name" value="NAD_binding_1"/>
    <property type="match status" value="1"/>
</dbReference>
<name>A0A3D4V4J4_9BACT</name>
<dbReference type="PROSITE" id="PS51384">
    <property type="entry name" value="FAD_FR"/>
    <property type="match status" value="1"/>
</dbReference>
<keyword evidence="8" id="KW-0411">Iron-sulfur</keyword>
<dbReference type="InterPro" id="IPR006058">
    <property type="entry name" value="2Fe2S_fd_BS"/>
</dbReference>
<dbReference type="InterPro" id="IPR011884">
    <property type="entry name" value="PaaE"/>
</dbReference>
<dbReference type="InterPro" id="IPR008333">
    <property type="entry name" value="Cbr1-like_FAD-bd_dom"/>
</dbReference>
<evidence type="ECO:0000313" key="11">
    <source>
        <dbReference type="EMBL" id="HCT55724.1"/>
    </source>
</evidence>
<dbReference type="Gene3D" id="2.40.30.10">
    <property type="entry name" value="Translation factors"/>
    <property type="match status" value="1"/>
</dbReference>
<keyword evidence="5" id="KW-0274">FAD</keyword>
<keyword evidence="2" id="KW-0285">Flavoprotein</keyword>
<dbReference type="PROSITE" id="PS00197">
    <property type="entry name" value="2FE2S_FER_1"/>
    <property type="match status" value="1"/>
</dbReference>
<dbReference type="PANTHER" id="PTHR47354">
    <property type="entry name" value="NADH OXIDOREDUCTASE HCR"/>
    <property type="match status" value="1"/>
</dbReference>
<protein>
    <submittedName>
        <fullName evidence="11">Phenylacetate-CoA oxygenase/reductase subunit PaaK</fullName>
    </submittedName>
</protein>
<dbReference type="PRINTS" id="PR00371">
    <property type="entry name" value="FPNCR"/>
</dbReference>
<evidence type="ECO:0000256" key="8">
    <source>
        <dbReference type="ARBA" id="ARBA00023014"/>
    </source>
</evidence>
<evidence type="ECO:0000256" key="7">
    <source>
        <dbReference type="ARBA" id="ARBA00023004"/>
    </source>
</evidence>
<dbReference type="PANTHER" id="PTHR47354:SF8">
    <property type="entry name" value="1,2-PHENYLACETYL-COA EPOXIDASE, SUBUNIT E"/>
    <property type="match status" value="1"/>
</dbReference>
<keyword evidence="6" id="KW-0560">Oxidoreductase</keyword>
<keyword evidence="4" id="KW-0479">Metal-binding</keyword>
<dbReference type="InterPro" id="IPR039261">
    <property type="entry name" value="FNR_nucleotide-bd"/>
</dbReference>
<dbReference type="SUPFAM" id="SSF54292">
    <property type="entry name" value="2Fe-2S ferredoxin-like"/>
    <property type="match status" value="1"/>
</dbReference>
<dbReference type="SUPFAM" id="SSF63380">
    <property type="entry name" value="Riboflavin synthase domain-like"/>
    <property type="match status" value="1"/>
</dbReference>
<dbReference type="InterPro" id="IPR017938">
    <property type="entry name" value="Riboflavin_synthase-like_b-brl"/>
</dbReference>
<evidence type="ECO:0000256" key="2">
    <source>
        <dbReference type="ARBA" id="ARBA00022630"/>
    </source>
</evidence>
<feature type="domain" description="FAD-binding FR-type" evidence="10">
    <location>
        <begin position="2"/>
        <end position="106"/>
    </location>
</feature>
<keyword evidence="3" id="KW-0001">2Fe-2S</keyword>
<dbReference type="Proteomes" id="UP000264071">
    <property type="component" value="Unassembled WGS sequence"/>
</dbReference>
<evidence type="ECO:0000256" key="3">
    <source>
        <dbReference type="ARBA" id="ARBA00022714"/>
    </source>
</evidence>
<dbReference type="InterPro" id="IPR001709">
    <property type="entry name" value="Flavoprot_Pyr_Nucl_cyt_Rdtase"/>
</dbReference>
<dbReference type="InterPro" id="IPR001041">
    <property type="entry name" value="2Fe-2S_ferredoxin-type"/>
</dbReference>
<evidence type="ECO:0000259" key="9">
    <source>
        <dbReference type="PROSITE" id="PS51085"/>
    </source>
</evidence>
<dbReference type="InterPro" id="IPR036010">
    <property type="entry name" value="2Fe-2S_ferredoxin-like_sf"/>
</dbReference>
<dbReference type="GO" id="GO:0010124">
    <property type="term" value="P:phenylacetate catabolic process"/>
    <property type="evidence" value="ECO:0007669"/>
    <property type="project" value="InterPro"/>
</dbReference>
<dbReference type="GO" id="GO:0016491">
    <property type="term" value="F:oxidoreductase activity"/>
    <property type="evidence" value="ECO:0007669"/>
    <property type="project" value="UniProtKB-KW"/>
</dbReference>
<feature type="domain" description="2Fe-2S ferredoxin-type" evidence="9">
    <location>
        <begin position="269"/>
        <end position="359"/>
    </location>
</feature>
<dbReference type="Pfam" id="PF00111">
    <property type="entry name" value="Fer2"/>
    <property type="match status" value="1"/>
</dbReference>
<evidence type="ECO:0000256" key="5">
    <source>
        <dbReference type="ARBA" id="ARBA00022827"/>
    </source>
</evidence>